<feature type="transmembrane region" description="Helical" evidence="10">
    <location>
        <begin position="12"/>
        <end position="30"/>
    </location>
</feature>
<dbReference type="PANTHER" id="PTHR44936">
    <property type="entry name" value="SENSOR PROTEIN CREC"/>
    <property type="match status" value="1"/>
</dbReference>
<dbReference type="InterPro" id="IPR036890">
    <property type="entry name" value="HATPase_C_sf"/>
</dbReference>
<dbReference type="CDD" id="cd00082">
    <property type="entry name" value="HisKA"/>
    <property type="match status" value="1"/>
</dbReference>
<dbReference type="GO" id="GO:0005524">
    <property type="term" value="F:ATP binding"/>
    <property type="evidence" value="ECO:0007669"/>
    <property type="project" value="UniProtKB-KW"/>
</dbReference>
<keyword evidence="7" id="KW-0547">Nucleotide-binding</keyword>
<dbReference type="InterPro" id="IPR005467">
    <property type="entry name" value="His_kinase_dom"/>
</dbReference>
<evidence type="ECO:0000313" key="13">
    <source>
        <dbReference type="EMBL" id="AIF48536.1"/>
    </source>
</evidence>
<evidence type="ECO:0000256" key="9">
    <source>
        <dbReference type="ARBA" id="ARBA00022840"/>
    </source>
</evidence>
<dbReference type="InterPro" id="IPR036097">
    <property type="entry name" value="HisK_dim/P_sf"/>
</dbReference>
<accession>A0A075K2L3</accession>
<evidence type="ECO:0000256" key="10">
    <source>
        <dbReference type="SAM" id="Phobius"/>
    </source>
</evidence>
<dbReference type="Gene3D" id="3.30.565.10">
    <property type="entry name" value="Histidine kinase-like ATPase, C-terminal domain"/>
    <property type="match status" value="1"/>
</dbReference>
<dbReference type="SMART" id="SM00304">
    <property type="entry name" value="HAMP"/>
    <property type="match status" value="1"/>
</dbReference>
<keyword evidence="6" id="KW-0808">Transferase</keyword>
<keyword evidence="10" id="KW-1133">Transmembrane helix</keyword>
<evidence type="ECO:0000256" key="8">
    <source>
        <dbReference type="ARBA" id="ARBA00022777"/>
    </source>
</evidence>
<keyword evidence="9" id="KW-0067">ATP-binding</keyword>
<dbReference type="SUPFAM" id="SSF55874">
    <property type="entry name" value="ATPase domain of HSP90 chaperone/DNA topoisomerase II/histidine kinase"/>
    <property type="match status" value="1"/>
</dbReference>
<dbReference type="CDD" id="cd00075">
    <property type="entry name" value="HATPase"/>
    <property type="match status" value="1"/>
</dbReference>
<dbReference type="Pfam" id="PF02518">
    <property type="entry name" value="HATPase_c"/>
    <property type="match status" value="1"/>
</dbReference>
<dbReference type="GO" id="GO:0005886">
    <property type="term" value="C:plasma membrane"/>
    <property type="evidence" value="ECO:0007669"/>
    <property type="project" value="UniProtKB-SubCell"/>
</dbReference>
<keyword evidence="14" id="KW-1185">Reference proteome</keyword>
<dbReference type="FunFam" id="3.30.565.10:FF:000006">
    <property type="entry name" value="Sensor histidine kinase WalK"/>
    <property type="match status" value="1"/>
</dbReference>
<dbReference type="SMART" id="SM00387">
    <property type="entry name" value="HATPase_c"/>
    <property type="match status" value="1"/>
</dbReference>
<dbReference type="EC" id="2.7.13.3" evidence="3"/>
<dbReference type="RefSeq" id="WP_019465625.1">
    <property type="nucleotide sequence ID" value="NZ_ALOY01000160.1"/>
</dbReference>
<keyword evidence="10" id="KW-0472">Membrane</keyword>
<dbReference type="Gene3D" id="6.10.340.10">
    <property type="match status" value="1"/>
</dbReference>
<dbReference type="SUPFAM" id="SSF158472">
    <property type="entry name" value="HAMP domain-like"/>
    <property type="match status" value="1"/>
</dbReference>
<dbReference type="InterPro" id="IPR004358">
    <property type="entry name" value="Sig_transdc_His_kin-like_C"/>
</dbReference>
<dbReference type="Pfam" id="PF00512">
    <property type="entry name" value="HisKA"/>
    <property type="match status" value="1"/>
</dbReference>
<sequence length="455" mass="49317">MNPFGNSLYWRVLISFCAANLLALALGIFLTQRFIEFTTAVEINWSALAQGADQAYESGGATALTEWSLQQRREGIEATLYENGQALSPIRMPMSVVGSLQTWLDEKRDVVLQPWPNLYLAVQQVRGSDGQVRQLVALSRTHSRLRQGTRQTIFLAIQGGLSLLFIGLVGWWVARSVAKPVEAISRATRRMAAGELSARVEAPGRRAPEELHQLAGDFDAMAERIEALVAHDRSVLQDLSHELRSPLARLHLILDLAQRSATPDEAARYFLQAEQEIGRLDSMTGEMLALSRLEGGIPGMSREPVDVASLLRECVRRAGVEAQARGITFHLASDATAVVSGNELLLERAFDNLIGNAIKFSPEGGQVELVTHASAGKVEVSIRDNGPGVPETEISSLFRPLFRGSNASRADGHGLGLAIVQRVVKAHGGDIHAQNGEEAGLVIRLQLPLAPAGTA</sequence>
<dbReference type="InterPro" id="IPR050980">
    <property type="entry name" value="2C_sensor_his_kinase"/>
</dbReference>
<dbReference type="PATRIC" id="fig|1217721.7.peg.3173"/>
<feature type="domain" description="Histidine kinase" evidence="11">
    <location>
        <begin position="238"/>
        <end position="451"/>
    </location>
</feature>
<dbReference type="KEGG" id="dja:HY57_15490"/>
<dbReference type="STRING" id="1217721.HY57_15490"/>
<proteinExistence type="predicted"/>
<reference evidence="13 14" key="1">
    <citation type="submission" date="2014-07" db="EMBL/GenBank/DDBJ databases">
        <title>Complete Genome Sequence of Dyella japonica Strain A8 Isolated from Malaysian Tropical Soil.</title>
        <authorList>
            <person name="Hui R.K.H."/>
            <person name="Chen J.-W."/>
            <person name="Chan K.-G."/>
            <person name="Leung F.C.C."/>
        </authorList>
    </citation>
    <scope>NUCLEOTIDE SEQUENCE [LARGE SCALE GENOMIC DNA]</scope>
    <source>
        <strain evidence="13 14">A8</strain>
    </source>
</reference>
<dbReference type="HOGENOM" id="CLU_000445_89_27_6"/>
<feature type="domain" description="HAMP" evidence="12">
    <location>
        <begin position="175"/>
        <end position="230"/>
    </location>
</feature>
<comment type="catalytic activity">
    <reaction evidence="1">
        <text>ATP + protein L-histidine = ADP + protein N-phospho-L-histidine.</text>
        <dbReference type="EC" id="2.7.13.3"/>
    </reaction>
</comment>
<evidence type="ECO:0000256" key="5">
    <source>
        <dbReference type="ARBA" id="ARBA00022553"/>
    </source>
</evidence>
<dbReference type="GO" id="GO:0000155">
    <property type="term" value="F:phosphorelay sensor kinase activity"/>
    <property type="evidence" value="ECO:0007669"/>
    <property type="project" value="InterPro"/>
</dbReference>
<gene>
    <name evidence="13" type="ORF">HY57_15490</name>
</gene>
<evidence type="ECO:0000256" key="2">
    <source>
        <dbReference type="ARBA" id="ARBA00004651"/>
    </source>
</evidence>
<evidence type="ECO:0000256" key="7">
    <source>
        <dbReference type="ARBA" id="ARBA00022741"/>
    </source>
</evidence>
<dbReference type="PANTHER" id="PTHR44936:SF10">
    <property type="entry name" value="SENSOR PROTEIN RSTB"/>
    <property type="match status" value="1"/>
</dbReference>
<dbReference type="AlphaFoldDB" id="A0A075K2L3"/>
<keyword evidence="5" id="KW-0597">Phosphoprotein</keyword>
<dbReference type="EMBL" id="CP008884">
    <property type="protein sequence ID" value="AIF48536.1"/>
    <property type="molecule type" value="Genomic_DNA"/>
</dbReference>
<dbReference type="SUPFAM" id="SSF47384">
    <property type="entry name" value="Homodimeric domain of signal transducing histidine kinase"/>
    <property type="match status" value="1"/>
</dbReference>
<dbReference type="InterPro" id="IPR003594">
    <property type="entry name" value="HATPase_dom"/>
</dbReference>
<feature type="transmembrane region" description="Helical" evidence="10">
    <location>
        <begin position="153"/>
        <end position="174"/>
    </location>
</feature>
<comment type="subcellular location">
    <subcellularLocation>
        <location evidence="2">Cell membrane</location>
        <topology evidence="2">Multi-pass membrane protein</topology>
    </subcellularLocation>
</comment>
<keyword evidence="10" id="KW-0812">Transmembrane</keyword>
<dbReference type="OrthoDB" id="9804645at2"/>
<dbReference type="Gene3D" id="1.10.287.130">
    <property type="match status" value="1"/>
</dbReference>
<organism evidence="13 14">
    <name type="scientific">Dyella japonica A8</name>
    <dbReference type="NCBI Taxonomy" id="1217721"/>
    <lineage>
        <taxon>Bacteria</taxon>
        <taxon>Pseudomonadati</taxon>
        <taxon>Pseudomonadota</taxon>
        <taxon>Gammaproteobacteria</taxon>
        <taxon>Lysobacterales</taxon>
        <taxon>Rhodanobacteraceae</taxon>
        <taxon>Dyella</taxon>
    </lineage>
</organism>
<keyword evidence="8 13" id="KW-0418">Kinase</keyword>
<evidence type="ECO:0000256" key="1">
    <source>
        <dbReference type="ARBA" id="ARBA00000085"/>
    </source>
</evidence>
<evidence type="ECO:0000256" key="6">
    <source>
        <dbReference type="ARBA" id="ARBA00022679"/>
    </source>
</evidence>
<evidence type="ECO:0000259" key="11">
    <source>
        <dbReference type="PROSITE" id="PS50109"/>
    </source>
</evidence>
<dbReference type="SMART" id="SM00388">
    <property type="entry name" value="HisKA"/>
    <property type="match status" value="1"/>
</dbReference>
<evidence type="ECO:0000259" key="12">
    <source>
        <dbReference type="PROSITE" id="PS50885"/>
    </source>
</evidence>
<dbReference type="InterPro" id="IPR003661">
    <property type="entry name" value="HisK_dim/P_dom"/>
</dbReference>
<dbReference type="Proteomes" id="UP000027987">
    <property type="component" value="Chromosome"/>
</dbReference>
<protein>
    <recommendedName>
        <fullName evidence="3">histidine kinase</fullName>
        <ecNumber evidence="3">2.7.13.3</ecNumber>
    </recommendedName>
</protein>
<dbReference type="CDD" id="cd06225">
    <property type="entry name" value="HAMP"/>
    <property type="match status" value="1"/>
</dbReference>
<name>A0A075K2L3_9GAMM</name>
<evidence type="ECO:0000313" key="14">
    <source>
        <dbReference type="Proteomes" id="UP000027987"/>
    </source>
</evidence>
<dbReference type="InterPro" id="IPR003660">
    <property type="entry name" value="HAMP_dom"/>
</dbReference>
<dbReference type="PROSITE" id="PS50109">
    <property type="entry name" value="HIS_KIN"/>
    <property type="match status" value="1"/>
</dbReference>
<dbReference type="PRINTS" id="PR00344">
    <property type="entry name" value="BCTRLSENSOR"/>
</dbReference>
<dbReference type="PROSITE" id="PS50885">
    <property type="entry name" value="HAMP"/>
    <property type="match status" value="1"/>
</dbReference>
<evidence type="ECO:0000256" key="3">
    <source>
        <dbReference type="ARBA" id="ARBA00012438"/>
    </source>
</evidence>
<dbReference type="Pfam" id="PF00672">
    <property type="entry name" value="HAMP"/>
    <property type="match status" value="1"/>
</dbReference>
<evidence type="ECO:0000256" key="4">
    <source>
        <dbReference type="ARBA" id="ARBA00022475"/>
    </source>
</evidence>
<keyword evidence="4" id="KW-1003">Cell membrane</keyword>